<evidence type="ECO:0000313" key="3">
    <source>
        <dbReference type="Proteomes" id="UP000765509"/>
    </source>
</evidence>
<name>A0A9Q3HT85_9BASI</name>
<organism evidence="2 3">
    <name type="scientific">Austropuccinia psidii MF-1</name>
    <dbReference type="NCBI Taxonomy" id="1389203"/>
    <lineage>
        <taxon>Eukaryota</taxon>
        <taxon>Fungi</taxon>
        <taxon>Dikarya</taxon>
        <taxon>Basidiomycota</taxon>
        <taxon>Pucciniomycotina</taxon>
        <taxon>Pucciniomycetes</taxon>
        <taxon>Pucciniales</taxon>
        <taxon>Sphaerophragmiaceae</taxon>
        <taxon>Austropuccinia</taxon>
    </lineage>
</organism>
<feature type="region of interest" description="Disordered" evidence="1">
    <location>
        <begin position="65"/>
        <end position="115"/>
    </location>
</feature>
<dbReference type="Proteomes" id="UP000765509">
    <property type="component" value="Unassembled WGS sequence"/>
</dbReference>
<reference evidence="2" key="1">
    <citation type="submission" date="2021-03" db="EMBL/GenBank/DDBJ databases">
        <title>Draft genome sequence of rust myrtle Austropuccinia psidii MF-1, a brazilian biotype.</title>
        <authorList>
            <person name="Quecine M.C."/>
            <person name="Pachon D.M.R."/>
            <person name="Bonatelli M.L."/>
            <person name="Correr F.H."/>
            <person name="Franceschini L.M."/>
            <person name="Leite T.F."/>
            <person name="Margarido G.R.A."/>
            <person name="Almeida C.A."/>
            <person name="Ferrarezi J.A."/>
            <person name="Labate C.A."/>
        </authorList>
    </citation>
    <scope>NUCLEOTIDE SEQUENCE</scope>
    <source>
        <strain evidence="2">MF-1</strain>
    </source>
</reference>
<accession>A0A9Q3HT85</accession>
<dbReference type="AlphaFoldDB" id="A0A9Q3HT85"/>
<comment type="caution">
    <text evidence="2">The sequence shown here is derived from an EMBL/GenBank/DDBJ whole genome shotgun (WGS) entry which is preliminary data.</text>
</comment>
<sequence>MNEPVQEVSHIVQGERLENVATNPPRSDELLVHSQKIPKRGINCQILQWMESNIIQTTNQKYERLEQQKERGNKGKSLSSFYKQATNQPTHSRGEKEQKELEATIFPKLQDPKNP</sequence>
<evidence type="ECO:0000256" key="1">
    <source>
        <dbReference type="SAM" id="MobiDB-lite"/>
    </source>
</evidence>
<feature type="compositionally biased region" description="Basic and acidic residues" evidence="1">
    <location>
        <begin position="92"/>
        <end position="102"/>
    </location>
</feature>
<proteinExistence type="predicted"/>
<protein>
    <submittedName>
        <fullName evidence="2">Uncharacterized protein</fullName>
    </submittedName>
</protein>
<dbReference type="EMBL" id="AVOT02025610">
    <property type="protein sequence ID" value="MBW0516986.1"/>
    <property type="molecule type" value="Genomic_DNA"/>
</dbReference>
<feature type="compositionally biased region" description="Polar residues" evidence="1">
    <location>
        <begin position="76"/>
        <end position="91"/>
    </location>
</feature>
<keyword evidence="3" id="KW-1185">Reference proteome</keyword>
<gene>
    <name evidence="2" type="ORF">O181_056701</name>
</gene>
<evidence type="ECO:0000313" key="2">
    <source>
        <dbReference type="EMBL" id="MBW0516986.1"/>
    </source>
</evidence>